<proteinExistence type="inferred from homology"/>
<dbReference type="GO" id="GO:0040017">
    <property type="term" value="P:positive regulation of locomotion"/>
    <property type="evidence" value="ECO:0007669"/>
    <property type="project" value="UniProtKB-ARBA"/>
</dbReference>
<keyword evidence="7" id="KW-0393">Immunoglobulin domain</keyword>
<reference evidence="11" key="1">
    <citation type="submission" date="2022-11" db="UniProtKB">
        <authorList>
            <consortium name="WormBaseParasite"/>
        </authorList>
    </citation>
    <scope>IDENTIFICATION</scope>
</reference>
<feature type="compositionally biased region" description="Low complexity" evidence="8">
    <location>
        <begin position="507"/>
        <end position="522"/>
    </location>
</feature>
<sequence length="1386" mass="154900">MFLLLKDGTPIDESLIGVKYFPTKDTSRFSLRLRNIDPSDQGTYTIRLERRKTILQSDGKLTVKKLEPINDEQEKKKTEGFDDGETKSKKQPKKELSDDQPTFDSPPFFHYKLEDETVNIGDRMVLSVTNTTLPEPEVEWYKNGSKVLEDTKYAKRKDKGRYELIISSCEMNDNAKWEAIGTNKFGKCESSCILTVLNPDKAEKPEIRHPLENEIVYEKSQLKLEVVVVSKLPVKITWLKDGEKIVHTDEYRIMAVDNHYSLSILDCKRQHSGEYLIEAENAIGKVSTQCRVTVKTGKPRGIDEDDAMAPAIRMPLPSTRELPENAEVKLVCAVTGIPTPEITWFKDDREVTFAELSYDNGLAQLFIPKAKTTHSGVYTVSAKNDHGSVRSVGMLYIELYYASNELLNIAPKFKDTLMNLSVMENSEIVLECTASGRPPPQITWYHNGLKLIMTNRMLQYIDRKGTVRLSIMNAKPDDEGEFTCEAENAFGKDWTHCQVKVTKTGLSLQRSRSPSPTPSSRVPKPPMITRHLCDAKVHEGNRELLECEVDAFPEPTIEWLHDGNLVAESRTLRTYFDGRIAFLKLYEAHKDHQGIYECKIENKLGEATSKATITVETAMESKEEYVPNMPRFTQKLKNMQISREGESVELECKVEGNPEPVVKWLLNGKAIHVGSGAETVKNGNNHSLKISNFTRDLSGTYTVIATNIYGDTHSSADILLPVIERQRSTTIREYNTGNSTNIEIPTPPPEPETEPEQPPKAPIFAETLFDQTVLAGENATLKCKVRGYPLPTVTWIKDNEPLKTSHRKQLNFSEDGICTLTISGCDASDGGIYMCNAENESGVQTTDCVLTIATKSGEDKHLVTVEDAPPTEKEKETKKPKFTRKPAPKITVNEGTKVEMTAKAIGNPNPTLKWLKDGKEISRTNKSYKMWLKGNGESVLEIECAVSKSAAKFTCVATNSEGTAETETELVVQRKINSLLKKEIEHVTLQTNPVPPKFVSELKDIGITSGHPATLKCKITGDPEPTLRWFFVDDSRKTIPVSEMKPSVWTEYREGEEAELRANAVFKLEQGSYSCIATNEKGTAMSSCYLLVGDSIDDAPAGPPRFIKCLRDIWVPLGEKVEMQVEVGGEPMPNLTWYHNDETIIEGRDYKVSYPSSNQSILTIPTISLIHMGRYSVEASNVHGIVRTNAQLMIGQKLEHSEVPSFSQHITEPLSIQSPKRKADSEGPLSPNDPKRIKSQIQKKGAAPSFVIGLADMELKAGDTAAVAGKLAKKRRHRHGNDDPQSLKDAIVAKLNSEADEEVSSPLSPLPSPLASTSRRQTGETTLEEIRQAITKRNKRICHPKFLVKPKPKKSIEEFKSLRLKAALSGNPAPEVFWDRDGIILE</sequence>
<dbReference type="PANTHER" id="PTHR45080:SF8">
    <property type="entry name" value="IG-LIKE DOMAIN-CONTAINING PROTEIN"/>
    <property type="match status" value="1"/>
</dbReference>
<dbReference type="GO" id="GO:0005886">
    <property type="term" value="C:plasma membrane"/>
    <property type="evidence" value="ECO:0007669"/>
    <property type="project" value="TreeGrafter"/>
</dbReference>
<dbReference type="SUPFAM" id="SSF48726">
    <property type="entry name" value="Immunoglobulin"/>
    <property type="match status" value="10"/>
</dbReference>
<dbReference type="FunFam" id="2.60.40.10:FF:000080">
    <property type="entry name" value="Myosin light chain kinase, smooth muscle"/>
    <property type="match status" value="1"/>
</dbReference>
<feature type="region of interest" description="Disordered" evidence="8">
    <location>
        <begin position="505"/>
        <end position="527"/>
    </location>
</feature>
<evidence type="ECO:0000256" key="6">
    <source>
        <dbReference type="ARBA" id="ARBA00023157"/>
    </source>
</evidence>
<dbReference type="InterPro" id="IPR050958">
    <property type="entry name" value="Cell_Adh-Cytoskel_Orgn"/>
</dbReference>
<dbReference type="GO" id="GO:0007156">
    <property type="term" value="P:homophilic cell adhesion via plasma membrane adhesion molecules"/>
    <property type="evidence" value="ECO:0007669"/>
    <property type="project" value="TreeGrafter"/>
</dbReference>
<feature type="compositionally biased region" description="Basic and acidic residues" evidence="8">
    <location>
        <begin position="72"/>
        <end position="97"/>
    </location>
</feature>
<dbReference type="FunFam" id="2.60.40.10:FF:000032">
    <property type="entry name" value="palladin isoform X1"/>
    <property type="match status" value="2"/>
</dbReference>
<dbReference type="InterPro" id="IPR013098">
    <property type="entry name" value="Ig_I-set"/>
</dbReference>
<feature type="domain" description="Ig-like" evidence="9">
    <location>
        <begin position="630"/>
        <end position="719"/>
    </location>
</feature>
<evidence type="ECO:0000256" key="8">
    <source>
        <dbReference type="SAM" id="MobiDB-lite"/>
    </source>
</evidence>
<feature type="domain" description="Ig-like" evidence="9">
    <location>
        <begin position="1344"/>
        <end position="1386"/>
    </location>
</feature>
<dbReference type="GO" id="GO:0031672">
    <property type="term" value="C:A band"/>
    <property type="evidence" value="ECO:0007669"/>
    <property type="project" value="UniProtKB-SubCell"/>
</dbReference>
<dbReference type="FunFam" id="2.60.40.10:FF:000345">
    <property type="entry name" value="Muscle M-line assembly protein unc-89"/>
    <property type="match status" value="1"/>
</dbReference>
<evidence type="ECO:0000313" key="11">
    <source>
        <dbReference type="WBParaSite" id="PDA_v2.g3966.t1"/>
    </source>
</evidence>
<feature type="compositionally biased region" description="Basic and acidic residues" evidence="8">
    <location>
        <begin position="866"/>
        <end position="879"/>
    </location>
</feature>
<dbReference type="InterPro" id="IPR003598">
    <property type="entry name" value="Ig_sub2"/>
</dbReference>
<comment type="similarity">
    <text evidence="2">Belongs to the protein kinase superfamily. CAMK Ser/Thr protein kinase family.</text>
</comment>
<evidence type="ECO:0000259" key="9">
    <source>
        <dbReference type="PROSITE" id="PS50835"/>
    </source>
</evidence>
<dbReference type="Gene3D" id="2.60.40.10">
    <property type="entry name" value="Immunoglobulins"/>
    <property type="match status" value="10"/>
</dbReference>
<keyword evidence="6" id="KW-1015">Disulfide bond</keyword>
<dbReference type="FunFam" id="2.60.40.10:FF:000107">
    <property type="entry name" value="Myosin, light chain kinase a"/>
    <property type="match status" value="3"/>
</dbReference>
<keyword evidence="5" id="KW-0677">Repeat</keyword>
<dbReference type="FunFam" id="2.60.40.10:FF:001847">
    <property type="entry name" value="Titin homolog"/>
    <property type="match status" value="1"/>
</dbReference>
<feature type="region of interest" description="Disordered" evidence="8">
    <location>
        <begin position="1298"/>
        <end position="1325"/>
    </location>
</feature>
<dbReference type="InterPro" id="IPR036179">
    <property type="entry name" value="Ig-like_dom_sf"/>
</dbReference>
<feature type="region of interest" description="Disordered" evidence="8">
    <location>
        <begin position="737"/>
        <end position="758"/>
    </location>
</feature>
<keyword evidence="3" id="KW-0963">Cytoplasm</keyword>
<feature type="compositionally biased region" description="Polar residues" evidence="8">
    <location>
        <begin position="1204"/>
        <end position="1218"/>
    </location>
</feature>
<feature type="region of interest" description="Disordered" evidence="8">
    <location>
        <begin position="72"/>
        <end position="104"/>
    </location>
</feature>
<dbReference type="CDD" id="cd00096">
    <property type="entry name" value="Ig"/>
    <property type="match status" value="1"/>
</dbReference>
<dbReference type="InterPro" id="IPR013783">
    <property type="entry name" value="Ig-like_fold"/>
</dbReference>
<dbReference type="SMART" id="SM00408">
    <property type="entry name" value="IGc2"/>
    <property type="match status" value="9"/>
</dbReference>
<evidence type="ECO:0000256" key="2">
    <source>
        <dbReference type="ARBA" id="ARBA00006692"/>
    </source>
</evidence>
<feature type="region of interest" description="Disordered" evidence="8">
    <location>
        <begin position="1203"/>
        <end position="1242"/>
    </location>
</feature>
<evidence type="ECO:0000256" key="3">
    <source>
        <dbReference type="ARBA" id="ARBA00022490"/>
    </source>
</evidence>
<dbReference type="Proteomes" id="UP000887578">
    <property type="component" value="Unplaced"/>
</dbReference>
<feature type="domain" description="Ig-like" evidence="9">
    <location>
        <begin position="411"/>
        <end position="502"/>
    </location>
</feature>
<dbReference type="Pfam" id="PF07679">
    <property type="entry name" value="I-set"/>
    <property type="match status" value="10"/>
</dbReference>
<feature type="compositionally biased region" description="Polar residues" evidence="8">
    <location>
        <begin position="1315"/>
        <end position="1325"/>
    </location>
</feature>
<dbReference type="PANTHER" id="PTHR45080">
    <property type="entry name" value="CONTACTIN 5"/>
    <property type="match status" value="1"/>
</dbReference>
<feature type="domain" description="Ig-like" evidence="9">
    <location>
        <begin position="996"/>
        <end position="1086"/>
    </location>
</feature>
<dbReference type="PROSITE" id="PS50835">
    <property type="entry name" value="IG_LIKE"/>
    <property type="match status" value="9"/>
</dbReference>
<dbReference type="FunFam" id="2.60.40.10:FF:000425">
    <property type="entry name" value="Myosin light chain kinase"/>
    <property type="match status" value="1"/>
</dbReference>
<organism evidence="10 11">
    <name type="scientific">Panagrolaimus davidi</name>
    <dbReference type="NCBI Taxonomy" id="227884"/>
    <lineage>
        <taxon>Eukaryota</taxon>
        <taxon>Metazoa</taxon>
        <taxon>Ecdysozoa</taxon>
        <taxon>Nematoda</taxon>
        <taxon>Chromadorea</taxon>
        <taxon>Rhabditida</taxon>
        <taxon>Tylenchina</taxon>
        <taxon>Panagrolaimomorpha</taxon>
        <taxon>Panagrolaimoidea</taxon>
        <taxon>Panagrolaimidae</taxon>
        <taxon>Panagrolaimus</taxon>
    </lineage>
</organism>
<dbReference type="InterPro" id="IPR003599">
    <property type="entry name" value="Ig_sub"/>
</dbReference>
<evidence type="ECO:0000256" key="4">
    <source>
        <dbReference type="ARBA" id="ARBA00022729"/>
    </source>
</evidence>
<comment type="subcellular location">
    <subcellularLocation>
        <location evidence="1">Cytoplasm</location>
        <location evidence="1">Myofibril</location>
        <location evidence="1">Sarcomere</location>
        <location evidence="1">A band</location>
    </subcellularLocation>
</comment>
<feature type="domain" description="Ig-like" evidence="9">
    <location>
        <begin position="1104"/>
        <end position="1193"/>
    </location>
</feature>
<evidence type="ECO:0000256" key="5">
    <source>
        <dbReference type="ARBA" id="ARBA00022737"/>
    </source>
</evidence>
<feature type="region of interest" description="Disordered" evidence="8">
    <location>
        <begin position="866"/>
        <end position="887"/>
    </location>
</feature>
<protein>
    <submittedName>
        <fullName evidence="11">Ig-like domain-containing protein</fullName>
    </submittedName>
</protein>
<evidence type="ECO:0000313" key="10">
    <source>
        <dbReference type="Proteomes" id="UP000887578"/>
    </source>
</evidence>
<dbReference type="InterPro" id="IPR007110">
    <property type="entry name" value="Ig-like_dom"/>
</dbReference>
<keyword evidence="10" id="KW-1185">Reference proteome</keyword>
<evidence type="ECO:0000256" key="7">
    <source>
        <dbReference type="ARBA" id="ARBA00023319"/>
    </source>
</evidence>
<keyword evidence="4" id="KW-0732">Signal</keyword>
<dbReference type="SMART" id="SM00409">
    <property type="entry name" value="IG"/>
    <property type="match status" value="10"/>
</dbReference>
<name>A0A914QL68_9BILA</name>
<feature type="domain" description="Ig-like" evidence="9">
    <location>
        <begin position="310"/>
        <end position="396"/>
    </location>
</feature>
<accession>A0A914QL68</accession>
<feature type="domain" description="Ig-like" evidence="9">
    <location>
        <begin position="526"/>
        <end position="614"/>
    </location>
</feature>
<dbReference type="GO" id="GO:0019899">
    <property type="term" value="F:enzyme binding"/>
    <property type="evidence" value="ECO:0007669"/>
    <property type="project" value="UniProtKB-ARBA"/>
</dbReference>
<dbReference type="GO" id="GO:0060298">
    <property type="term" value="P:positive regulation of sarcomere organization"/>
    <property type="evidence" value="ECO:0007669"/>
    <property type="project" value="UniProtKB-ARBA"/>
</dbReference>
<dbReference type="GO" id="GO:0045989">
    <property type="term" value="P:positive regulation of striated muscle contraction"/>
    <property type="evidence" value="ECO:0007669"/>
    <property type="project" value="UniProtKB-ARBA"/>
</dbReference>
<feature type="domain" description="Ig-like" evidence="9">
    <location>
        <begin position="762"/>
        <end position="851"/>
    </location>
</feature>
<evidence type="ECO:0000256" key="1">
    <source>
        <dbReference type="ARBA" id="ARBA00004161"/>
    </source>
</evidence>
<feature type="compositionally biased region" description="Pro residues" evidence="8">
    <location>
        <begin position="745"/>
        <end position="758"/>
    </location>
</feature>
<feature type="domain" description="Ig-like" evidence="9">
    <location>
        <begin position="880"/>
        <end position="971"/>
    </location>
</feature>
<dbReference type="WBParaSite" id="PDA_v2.g3966.t1">
    <property type="protein sequence ID" value="PDA_v2.g3966.t1"/>
    <property type="gene ID" value="PDA_v2.g3966"/>
</dbReference>